<name>A0A9P0IFG3_SPOLI</name>
<feature type="transmembrane region" description="Helical" evidence="3">
    <location>
        <begin position="69"/>
        <end position="90"/>
    </location>
</feature>
<evidence type="ECO:0000256" key="2">
    <source>
        <dbReference type="SAM" id="MobiDB-lite"/>
    </source>
</evidence>
<feature type="domain" description="C2" evidence="4">
    <location>
        <begin position="150"/>
        <end position="270"/>
    </location>
</feature>
<dbReference type="InterPro" id="IPR035892">
    <property type="entry name" value="C2_domain_sf"/>
</dbReference>
<dbReference type="GO" id="GO:0005886">
    <property type="term" value="C:plasma membrane"/>
    <property type="evidence" value="ECO:0007669"/>
    <property type="project" value="TreeGrafter"/>
</dbReference>
<feature type="compositionally biased region" description="Polar residues" evidence="2">
    <location>
        <begin position="28"/>
        <end position="38"/>
    </location>
</feature>
<dbReference type="GO" id="GO:0005509">
    <property type="term" value="F:calcium ion binding"/>
    <property type="evidence" value="ECO:0007669"/>
    <property type="project" value="TreeGrafter"/>
</dbReference>
<dbReference type="SUPFAM" id="SSF49562">
    <property type="entry name" value="C2 domain (Calcium/lipid-binding domain, CaLB)"/>
    <property type="match status" value="2"/>
</dbReference>
<dbReference type="PRINTS" id="PR00360">
    <property type="entry name" value="C2DOMAIN"/>
</dbReference>
<dbReference type="GO" id="GO:0030276">
    <property type="term" value="F:clathrin binding"/>
    <property type="evidence" value="ECO:0007669"/>
    <property type="project" value="TreeGrafter"/>
</dbReference>
<evidence type="ECO:0000313" key="6">
    <source>
        <dbReference type="Proteomes" id="UP001153321"/>
    </source>
</evidence>
<dbReference type="PROSITE" id="PS50004">
    <property type="entry name" value="C2"/>
    <property type="match status" value="2"/>
</dbReference>
<keyword evidence="3" id="KW-0472">Membrane</keyword>
<dbReference type="InterPro" id="IPR000008">
    <property type="entry name" value="C2_dom"/>
</dbReference>
<keyword evidence="3" id="KW-0812">Transmembrane</keyword>
<dbReference type="GO" id="GO:0001786">
    <property type="term" value="F:phosphatidylserine binding"/>
    <property type="evidence" value="ECO:0007669"/>
    <property type="project" value="TreeGrafter"/>
</dbReference>
<evidence type="ECO:0000256" key="1">
    <source>
        <dbReference type="ARBA" id="ARBA00022737"/>
    </source>
</evidence>
<evidence type="ECO:0000259" key="4">
    <source>
        <dbReference type="PROSITE" id="PS50004"/>
    </source>
</evidence>
<dbReference type="Gene3D" id="2.60.40.150">
    <property type="entry name" value="C2 domain"/>
    <property type="match status" value="2"/>
</dbReference>
<dbReference type="AlphaFoldDB" id="A0A9P0IFG3"/>
<dbReference type="GO" id="GO:0031045">
    <property type="term" value="C:dense core granule"/>
    <property type="evidence" value="ECO:0007669"/>
    <property type="project" value="TreeGrafter"/>
</dbReference>
<dbReference type="GO" id="GO:0030424">
    <property type="term" value="C:axon"/>
    <property type="evidence" value="ECO:0007669"/>
    <property type="project" value="TreeGrafter"/>
</dbReference>
<dbReference type="EMBL" id="LR824539">
    <property type="protein sequence ID" value="CAH1646635.1"/>
    <property type="molecule type" value="Genomic_DNA"/>
</dbReference>
<dbReference type="GO" id="GO:0005544">
    <property type="term" value="F:calcium-dependent phospholipid binding"/>
    <property type="evidence" value="ECO:0007669"/>
    <property type="project" value="TreeGrafter"/>
</dbReference>
<sequence>MSPLLNSLLRWRREAPAPAETLDETVPPLSTSTEPGTLSMVTSTIPPTTQESIGEKTAEIARKMNIEPWQLVAILVGVGVVVLGICFCCIRRCFRKRRSKDGKKGMKGVDLKSVQLLGSAYKEKVQPDMEELTENAEEPDDGDSKKEEQKLGKLQYKLEYDFNSNSLSVTVIQAEDLPALDMGGTSDPYVKVYLLPDKKKKFETKVHRKTLSPVFNETFVFKNVPYADAMNKTLVFAIFDFDRFSKHDQIGEVKVPLCQVDLAQTIEEWRELQSVEGEGGQDNKLGDICFSLRYVPTAGKLTVVILEAKNLKKMDVGGLSDPYVKIALMQNGKRLKKKKTSIKKCTLNPYYNESFTFEVPFEQIQVRAEIHAKFDVAAHSLDKTINEKYIRHDRSVIILNPHYSESMKRYVFLIKIVLTVHDLMLWTNCCEYMNYVHHLHPYPFLSYT</sequence>
<dbReference type="InterPro" id="IPR001565">
    <property type="entry name" value="Synaptotagmin"/>
</dbReference>
<dbReference type="CDD" id="cd08385">
    <property type="entry name" value="C2A_Synaptotagmin-1-5-6-9-10"/>
    <property type="match status" value="1"/>
</dbReference>
<dbReference type="PRINTS" id="PR00399">
    <property type="entry name" value="SYNAPTOTAGMN"/>
</dbReference>
<feature type="region of interest" description="Disordered" evidence="2">
    <location>
        <begin position="127"/>
        <end position="148"/>
    </location>
</feature>
<dbReference type="FunFam" id="2.60.40.150:FF:000016">
    <property type="entry name" value="Synaptotagmin 1"/>
    <property type="match status" value="1"/>
</dbReference>
<feature type="region of interest" description="Disordered" evidence="2">
    <location>
        <begin position="19"/>
        <end position="38"/>
    </location>
</feature>
<keyword evidence="3" id="KW-1133">Transmembrane helix</keyword>
<evidence type="ECO:0000313" key="5">
    <source>
        <dbReference type="EMBL" id="CAH1646635.1"/>
    </source>
</evidence>
<dbReference type="PANTHER" id="PTHR10024:SF227">
    <property type="entry name" value="SYNAPTOTAGMIN 1"/>
    <property type="match status" value="1"/>
</dbReference>
<evidence type="ECO:0000256" key="3">
    <source>
        <dbReference type="SAM" id="Phobius"/>
    </source>
</evidence>
<dbReference type="PANTHER" id="PTHR10024">
    <property type="entry name" value="SYNAPTOTAGMIN"/>
    <property type="match status" value="1"/>
</dbReference>
<proteinExistence type="predicted"/>
<accession>A0A9P0IFG3</accession>
<gene>
    <name evidence="5" type="ORF">SPLIT_LOCUS11986</name>
</gene>
<reference evidence="5" key="1">
    <citation type="submission" date="2022-02" db="EMBL/GenBank/DDBJ databases">
        <authorList>
            <person name="King R."/>
        </authorList>
    </citation>
    <scope>NUCLEOTIDE SEQUENCE</scope>
</reference>
<dbReference type="SMART" id="SM00239">
    <property type="entry name" value="C2"/>
    <property type="match status" value="2"/>
</dbReference>
<dbReference type="GO" id="GO:0030672">
    <property type="term" value="C:synaptic vesicle membrane"/>
    <property type="evidence" value="ECO:0007669"/>
    <property type="project" value="TreeGrafter"/>
</dbReference>
<dbReference type="GO" id="GO:0000149">
    <property type="term" value="F:SNARE binding"/>
    <property type="evidence" value="ECO:0007669"/>
    <property type="project" value="TreeGrafter"/>
</dbReference>
<dbReference type="Pfam" id="PF00168">
    <property type="entry name" value="C2"/>
    <property type="match status" value="2"/>
</dbReference>
<dbReference type="GO" id="GO:0048791">
    <property type="term" value="P:calcium ion-regulated exocytosis of neurotransmitter"/>
    <property type="evidence" value="ECO:0007669"/>
    <property type="project" value="TreeGrafter"/>
</dbReference>
<keyword evidence="1" id="KW-0677">Repeat</keyword>
<protein>
    <recommendedName>
        <fullName evidence="4">C2 domain-containing protein</fullName>
    </recommendedName>
</protein>
<dbReference type="Proteomes" id="UP001153321">
    <property type="component" value="Chromosome 8"/>
</dbReference>
<organism evidence="5 6">
    <name type="scientific">Spodoptera littoralis</name>
    <name type="common">Egyptian cotton leafworm</name>
    <dbReference type="NCBI Taxonomy" id="7109"/>
    <lineage>
        <taxon>Eukaryota</taxon>
        <taxon>Metazoa</taxon>
        <taxon>Ecdysozoa</taxon>
        <taxon>Arthropoda</taxon>
        <taxon>Hexapoda</taxon>
        <taxon>Insecta</taxon>
        <taxon>Pterygota</taxon>
        <taxon>Neoptera</taxon>
        <taxon>Endopterygota</taxon>
        <taxon>Lepidoptera</taxon>
        <taxon>Glossata</taxon>
        <taxon>Ditrysia</taxon>
        <taxon>Noctuoidea</taxon>
        <taxon>Noctuidae</taxon>
        <taxon>Amphipyrinae</taxon>
        <taxon>Spodoptera</taxon>
    </lineage>
</organism>
<dbReference type="GO" id="GO:0048488">
    <property type="term" value="P:synaptic vesicle endocytosis"/>
    <property type="evidence" value="ECO:0007669"/>
    <property type="project" value="TreeGrafter"/>
</dbReference>
<feature type="domain" description="C2" evidence="4">
    <location>
        <begin position="284"/>
        <end position="407"/>
    </location>
</feature>
<keyword evidence="6" id="KW-1185">Reference proteome</keyword>
<feature type="compositionally biased region" description="Acidic residues" evidence="2">
    <location>
        <begin position="128"/>
        <end position="141"/>
    </location>
</feature>